<name>A0A9Q1FN36_SYNKA</name>
<comment type="caution">
    <text evidence="1">The sequence shown here is derived from an EMBL/GenBank/DDBJ whole genome shotgun (WGS) entry which is preliminary data.</text>
</comment>
<evidence type="ECO:0000313" key="1">
    <source>
        <dbReference type="EMBL" id="KAJ8362938.1"/>
    </source>
</evidence>
<organism evidence="1 2">
    <name type="scientific">Synaphobranchus kaupii</name>
    <name type="common">Kaup's arrowtooth eel</name>
    <dbReference type="NCBI Taxonomy" id="118154"/>
    <lineage>
        <taxon>Eukaryota</taxon>
        <taxon>Metazoa</taxon>
        <taxon>Chordata</taxon>
        <taxon>Craniata</taxon>
        <taxon>Vertebrata</taxon>
        <taxon>Euteleostomi</taxon>
        <taxon>Actinopterygii</taxon>
        <taxon>Neopterygii</taxon>
        <taxon>Teleostei</taxon>
        <taxon>Anguilliformes</taxon>
        <taxon>Synaphobranchidae</taxon>
        <taxon>Synaphobranchus</taxon>
    </lineage>
</organism>
<dbReference type="EMBL" id="JAINUF010000004">
    <property type="protein sequence ID" value="KAJ8362938.1"/>
    <property type="molecule type" value="Genomic_DNA"/>
</dbReference>
<dbReference type="AlphaFoldDB" id="A0A9Q1FN36"/>
<reference evidence="1" key="1">
    <citation type="journal article" date="2023" name="Science">
        <title>Genome structures resolve the early diversification of teleost fishes.</title>
        <authorList>
            <person name="Parey E."/>
            <person name="Louis A."/>
            <person name="Montfort J."/>
            <person name="Bouchez O."/>
            <person name="Roques C."/>
            <person name="Iampietro C."/>
            <person name="Lluch J."/>
            <person name="Castinel A."/>
            <person name="Donnadieu C."/>
            <person name="Desvignes T."/>
            <person name="Floi Bucao C."/>
            <person name="Jouanno E."/>
            <person name="Wen M."/>
            <person name="Mejri S."/>
            <person name="Dirks R."/>
            <person name="Jansen H."/>
            <person name="Henkel C."/>
            <person name="Chen W.J."/>
            <person name="Zahm M."/>
            <person name="Cabau C."/>
            <person name="Klopp C."/>
            <person name="Thompson A.W."/>
            <person name="Robinson-Rechavi M."/>
            <person name="Braasch I."/>
            <person name="Lecointre G."/>
            <person name="Bobe J."/>
            <person name="Postlethwait J.H."/>
            <person name="Berthelot C."/>
            <person name="Roest Crollius H."/>
            <person name="Guiguen Y."/>
        </authorList>
    </citation>
    <scope>NUCLEOTIDE SEQUENCE</scope>
    <source>
        <strain evidence="1">WJC10195</strain>
    </source>
</reference>
<dbReference type="Proteomes" id="UP001152622">
    <property type="component" value="Chromosome 4"/>
</dbReference>
<accession>A0A9Q1FN36</accession>
<sequence>MKTRAGDRILEPPTPVYDHASYLTSLPLNMLITVPTQSQGSPDNVGTPSGVEDTTVKALIGARWFATVTE</sequence>
<protein>
    <submittedName>
        <fullName evidence="1">Uncharacterized protein</fullName>
    </submittedName>
</protein>
<gene>
    <name evidence="1" type="ORF">SKAU_G00117690</name>
</gene>
<keyword evidence="2" id="KW-1185">Reference proteome</keyword>
<proteinExistence type="predicted"/>
<evidence type="ECO:0000313" key="2">
    <source>
        <dbReference type="Proteomes" id="UP001152622"/>
    </source>
</evidence>